<dbReference type="InterPro" id="IPR036728">
    <property type="entry name" value="PBP_GOBP_sf"/>
</dbReference>
<dbReference type="SMART" id="SM00708">
    <property type="entry name" value="PhBP"/>
    <property type="match status" value="1"/>
</dbReference>
<dbReference type="GeneID" id="114343936"/>
<proteinExistence type="predicted"/>
<evidence type="ECO:0000313" key="3">
    <source>
        <dbReference type="Proteomes" id="UP001652700"/>
    </source>
</evidence>
<accession>A0A6P7GLN2</accession>
<dbReference type="RefSeq" id="XP_028150579.1">
    <property type="nucleotide sequence ID" value="XM_028294778.1"/>
</dbReference>
<dbReference type="Pfam" id="PF01395">
    <property type="entry name" value="PBP_GOBP"/>
    <property type="match status" value="1"/>
</dbReference>
<sequence length="137" mass="15186">MKSFIIFACVLVVAMASHLPNLPEGERIKLAKVHADCQADPKTHEDEDKLRNLQNNIDDHQVGVHMFCMAVKAGLLKSNGDLDIPAITSKVSLVVKDHSKVDGLVQKCAKKSDNSGKTANLLFLCFVQNDIQYYHKL</sequence>
<keyword evidence="3" id="KW-1185">Reference proteome</keyword>
<evidence type="ECO:0000313" key="2">
    <source>
        <dbReference type="EnsemblMetazoa" id="XP_028150579.1"/>
    </source>
</evidence>
<dbReference type="InParanoid" id="A0A6P7GLN2"/>
<dbReference type="SUPFAM" id="SSF47565">
    <property type="entry name" value="Insect pheromone/odorant-binding proteins"/>
    <property type="match status" value="1"/>
</dbReference>
<dbReference type="InterPro" id="IPR006170">
    <property type="entry name" value="PBP/GOBP"/>
</dbReference>
<feature type="chain" id="PRO_5028070873" evidence="1">
    <location>
        <begin position="17"/>
        <end position="137"/>
    </location>
</feature>
<reference evidence="4" key="1">
    <citation type="submission" date="2025-04" db="UniProtKB">
        <authorList>
            <consortium name="RefSeq"/>
        </authorList>
    </citation>
    <scope>IDENTIFICATION</scope>
    <source>
        <tissue evidence="4">Whole insect</tissue>
    </source>
</reference>
<organism evidence="4">
    <name type="scientific">Diabrotica virgifera virgifera</name>
    <name type="common">western corn rootworm</name>
    <dbReference type="NCBI Taxonomy" id="50390"/>
    <lineage>
        <taxon>Eukaryota</taxon>
        <taxon>Metazoa</taxon>
        <taxon>Ecdysozoa</taxon>
        <taxon>Arthropoda</taxon>
        <taxon>Hexapoda</taxon>
        <taxon>Insecta</taxon>
        <taxon>Pterygota</taxon>
        <taxon>Neoptera</taxon>
        <taxon>Endopterygota</taxon>
        <taxon>Coleoptera</taxon>
        <taxon>Polyphaga</taxon>
        <taxon>Cucujiformia</taxon>
        <taxon>Chrysomeloidea</taxon>
        <taxon>Chrysomelidae</taxon>
        <taxon>Galerucinae</taxon>
        <taxon>Diabroticina</taxon>
        <taxon>Diabroticites</taxon>
        <taxon>Diabrotica</taxon>
    </lineage>
</organism>
<dbReference type="AlphaFoldDB" id="A0A6P7GLN2"/>
<dbReference type="CDD" id="cd23992">
    <property type="entry name" value="PBP_GOBP"/>
    <property type="match status" value="1"/>
</dbReference>
<evidence type="ECO:0000313" key="4">
    <source>
        <dbReference type="RefSeq" id="XP_028150579.1"/>
    </source>
</evidence>
<dbReference type="GO" id="GO:0005549">
    <property type="term" value="F:odorant binding"/>
    <property type="evidence" value="ECO:0007669"/>
    <property type="project" value="InterPro"/>
</dbReference>
<reference evidence="2" key="2">
    <citation type="submission" date="2025-05" db="UniProtKB">
        <authorList>
            <consortium name="EnsemblMetazoa"/>
        </authorList>
    </citation>
    <scope>IDENTIFICATION</scope>
</reference>
<dbReference type="KEGG" id="dvv:114343936"/>
<evidence type="ECO:0000256" key="1">
    <source>
        <dbReference type="SAM" id="SignalP"/>
    </source>
</evidence>
<protein>
    <submittedName>
        <fullName evidence="4">Uncharacterized protein LOC114343936</fullName>
    </submittedName>
</protein>
<dbReference type="Gene3D" id="1.10.238.20">
    <property type="entry name" value="Pheromone/general odorant binding protein domain"/>
    <property type="match status" value="1"/>
</dbReference>
<name>A0A6P7GLN2_DIAVI</name>
<dbReference type="EnsemblMetazoa" id="XM_028294778.2">
    <property type="protein sequence ID" value="XP_028150579.1"/>
    <property type="gene ID" value="LOC114343936"/>
</dbReference>
<feature type="signal peptide" evidence="1">
    <location>
        <begin position="1"/>
        <end position="16"/>
    </location>
</feature>
<dbReference type="OrthoDB" id="6757181at2759"/>
<keyword evidence="1" id="KW-0732">Signal</keyword>
<gene>
    <name evidence="4" type="primary">LOC114343936</name>
</gene>
<dbReference type="Proteomes" id="UP001652700">
    <property type="component" value="Unplaced"/>
</dbReference>